<dbReference type="InterPro" id="IPR016197">
    <property type="entry name" value="Chromo-like_dom_sf"/>
</dbReference>
<evidence type="ECO:0000313" key="1">
    <source>
        <dbReference type="Proteomes" id="UP000887540"/>
    </source>
</evidence>
<dbReference type="Proteomes" id="UP000887540">
    <property type="component" value="Unplaced"/>
</dbReference>
<dbReference type="CDD" id="cd00024">
    <property type="entry name" value="CD_CSD"/>
    <property type="match status" value="1"/>
</dbReference>
<reference evidence="2" key="1">
    <citation type="submission" date="2022-11" db="UniProtKB">
        <authorList>
            <consortium name="WormBaseParasite"/>
        </authorList>
    </citation>
    <scope>IDENTIFICATION</scope>
</reference>
<keyword evidence="1" id="KW-1185">Reference proteome</keyword>
<organism evidence="1 2">
    <name type="scientific">Acrobeloides nanus</name>
    <dbReference type="NCBI Taxonomy" id="290746"/>
    <lineage>
        <taxon>Eukaryota</taxon>
        <taxon>Metazoa</taxon>
        <taxon>Ecdysozoa</taxon>
        <taxon>Nematoda</taxon>
        <taxon>Chromadorea</taxon>
        <taxon>Rhabditida</taxon>
        <taxon>Tylenchina</taxon>
        <taxon>Cephalobomorpha</taxon>
        <taxon>Cephaloboidea</taxon>
        <taxon>Cephalobidae</taxon>
        <taxon>Acrobeloides</taxon>
    </lineage>
</organism>
<protein>
    <submittedName>
        <fullName evidence="2">Chromo domain-containing protein</fullName>
    </submittedName>
</protein>
<name>A0A914CWG0_9BILA</name>
<sequence>MELKRRHPDAVDFDGDMPLYEVDKIVGHRLRNGVREYYIQWMNLPFDGAEDPYNVTCLERCGLRLEDYWYNLARKNKCQNAMMNIPDTDRYTNPFS</sequence>
<dbReference type="SUPFAM" id="SSF54160">
    <property type="entry name" value="Chromo domain-like"/>
    <property type="match status" value="1"/>
</dbReference>
<dbReference type="AlphaFoldDB" id="A0A914CWG0"/>
<dbReference type="WBParaSite" id="ACRNAN_scaffold15574.g12573.t1">
    <property type="protein sequence ID" value="ACRNAN_scaffold15574.g12573.t1"/>
    <property type="gene ID" value="ACRNAN_scaffold15574.g12573"/>
</dbReference>
<dbReference type="Gene3D" id="2.40.50.40">
    <property type="match status" value="1"/>
</dbReference>
<accession>A0A914CWG0</accession>
<proteinExistence type="predicted"/>
<evidence type="ECO:0000313" key="2">
    <source>
        <dbReference type="WBParaSite" id="ACRNAN_scaffold15574.g12573.t1"/>
    </source>
</evidence>